<feature type="domain" description="Pyrroline-5-carboxylate reductase catalytic N-terminal" evidence="14">
    <location>
        <begin position="153"/>
        <end position="253"/>
    </location>
</feature>
<dbReference type="Pfam" id="PF14748">
    <property type="entry name" value="P5CR_dimer"/>
    <property type="match status" value="1"/>
</dbReference>
<keyword evidence="6" id="KW-0963">Cytoplasm</keyword>
<dbReference type="InterPro" id="IPR029036">
    <property type="entry name" value="P5CR_dimer"/>
</dbReference>
<comment type="subcellular location">
    <subcellularLocation>
        <location evidence="1">Cytoplasm</location>
    </subcellularLocation>
</comment>
<proteinExistence type="inferred from homology"/>
<evidence type="ECO:0000256" key="5">
    <source>
        <dbReference type="ARBA" id="ARBA00021413"/>
    </source>
</evidence>
<keyword evidence="10" id="KW-0560">Oxidoreductase</keyword>
<evidence type="ECO:0000256" key="3">
    <source>
        <dbReference type="ARBA" id="ARBA00005525"/>
    </source>
</evidence>
<keyword evidence="7" id="KW-0028">Amino-acid biosynthesis</keyword>
<dbReference type="SUPFAM" id="SSF51735">
    <property type="entry name" value="NAD(P)-binding Rossmann-fold domains"/>
    <property type="match status" value="1"/>
</dbReference>
<dbReference type="PANTHER" id="PTHR11645">
    <property type="entry name" value="PYRROLINE-5-CARBOXYLATE REDUCTASE"/>
    <property type="match status" value="1"/>
</dbReference>
<dbReference type="SUPFAM" id="SSF48179">
    <property type="entry name" value="6-phosphogluconate dehydrogenase C-terminal domain-like"/>
    <property type="match status" value="1"/>
</dbReference>
<keyword evidence="9" id="KW-0521">NADP</keyword>
<dbReference type="InterPro" id="IPR000304">
    <property type="entry name" value="Pyrroline-COOH_reductase"/>
</dbReference>
<dbReference type="GO" id="GO:0005737">
    <property type="term" value="C:cytoplasm"/>
    <property type="evidence" value="ECO:0007669"/>
    <property type="project" value="UniProtKB-SubCell"/>
</dbReference>
<evidence type="ECO:0000259" key="15">
    <source>
        <dbReference type="Pfam" id="PF14748"/>
    </source>
</evidence>
<evidence type="ECO:0000256" key="6">
    <source>
        <dbReference type="ARBA" id="ARBA00022490"/>
    </source>
</evidence>
<dbReference type="AlphaFoldDB" id="A0A1D2ABN5"/>
<sequence>LVPNQVTRQDKPSSSNPFQSHGRHLPHPHFESPPSRRASVSRDEPKPPRNSGTSIPHAVSTHYASTPKTSSFWQKMSLLKLTAAMESLSRSLLRSPTCSQLSRSHSPSFCPVGHPGAKLAFRQQHGSAVAAAASPAEALVDHAEPRYDIDENIGFIGAGQMGEAMIRGFLESGVSHPSRLSASVRSSARATALSRLGVTRVFQDAVKSGGAAALAASARVIFLGVKPQGLPEVLAALAPHVGPQHLVVSIAAGVRLATLEAGLGAGVRVARVMPNTPMLVGQGASAYALGSAAGERDAALVHALLSGVGMALHVDERCMDAVTGVSGSGPAYAYMMIEAMADGGVQAGLPRATALALAAKTVAGAAAMVLGEGADGALDLTHPGVLKDRVGSPGGTTIAAIAELENSGVRGAFMRAVRAAAERSAAMG</sequence>
<dbReference type="PANTHER" id="PTHR11645:SF0">
    <property type="entry name" value="PYRROLINE-5-CARBOXYLATE REDUCTASE 3"/>
    <property type="match status" value="1"/>
</dbReference>
<evidence type="ECO:0000256" key="10">
    <source>
        <dbReference type="ARBA" id="ARBA00023002"/>
    </source>
</evidence>
<evidence type="ECO:0000256" key="11">
    <source>
        <dbReference type="ARBA" id="ARBA00050547"/>
    </source>
</evidence>
<accession>A0A1D2ABN5</accession>
<comment type="catalytic activity">
    <reaction evidence="11">
        <text>L-proline + NAD(+) = (S)-1-pyrroline-5-carboxylate + NADH + 2 H(+)</text>
        <dbReference type="Rhea" id="RHEA:14105"/>
        <dbReference type="ChEBI" id="CHEBI:15378"/>
        <dbReference type="ChEBI" id="CHEBI:17388"/>
        <dbReference type="ChEBI" id="CHEBI:57540"/>
        <dbReference type="ChEBI" id="CHEBI:57945"/>
        <dbReference type="ChEBI" id="CHEBI:60039"/>
        <dbReference type="EC" id="1.5.1.2"/>
    </reaction>
</comment>
<comment type="similarity">
    <text evidence="3">Belongs to the pyrroline-5-carboxylate reductase family.</text>
</comment>
<dbReference type="InterPro" id="IPR008927">
    <property type="entry name" value="6-PGluconate_DH-like_C_sf"/>
</dbReference>
<evidence type="ECO:0000256" key="9">
    <source>
        <dbReference type="ARBA" id="ARBA00022857"/>
    </source>
</evidence>
<evidence type="ECO:0000256" key="8">
    <source>
        <dbReference type="ARBA" id="ARBA00022650"/>
    </source>
</evidence>
<dbReference type="NCBIfam" id="TIGR00112">
    <property type="entry name" value="proC"/>
    <property type="match status" value="1"/>
</dbReference>
<name>A0A1D2ABN5_AUXPR</name>
<dbReference type="Gene3D" id="3.40.50.720">
    <property type="entry name" value="NAD(P)-binding Rossmann-like Domain"/>
    <property type="match status" value="1"/>
</dbReference>
<protein>
    <recommendedName>
        <fullName evidence="5">Pyrroline-5-carboxylate reductase</fullName>
        <ecNumber evidence="4">1.5.1.2</ecNumber>
    </recommendedName>
</protein>
<comment type="pathway">
    <text evidence="2">Amino-acid biosynthesis; L-proline biosynthesis; L-proline from L-glutamate 5-semialdehyde: step 1/1.</text>
</comment>
<evidence type="ECO:0000256" key="4">
    <source>
        <dbReference type="ARBA" id="ARBA00012855"/>
    </source>
</evidence>
<feature type="region of interest" description="Disordered" evidence="13">
    <location>
        <begin position="1"/>
        <end position="64"/>
    </location>
</feature>
<evidence type="ECO:0000256" key="13">
    <source>
        <dbReference type="SAM" id="MobiDB-lite"/>
    </source>
</evidence>
<dbReference type="EC" id="1.5.1.2" evidence="4"/>
<gene>
    <name evidence="16" type="ORF">g.2846</name>
</gene>
<dbReference type="FunFam" id="3.40.50.720:FF:000190">
    <property type="entry name" value="Pyrroline-5-carboxylate reductase"/>
    <property type="match status" value="1"/>
</dbReference>
<reference evidence="16" key="1">
    <citation type="submission" date="2015-08" db="EMBL/GenBank/DDBJ databases">
        <authorList>
            <person name="Babu N.S."/>
            <person name="Beckwith C.J."/>
            <person name="Beseler K.G."/>
            <person name="Brison A."/>
            <person name="Carone J.V."/>
            <person name="Caskin T.P."/>
            <person name="Diamond M."/>
            <person name="Durham M.E."/>
            <person name="Foxe J.M."/>
            <person name="Go M."/>
            <person name="Henderson B.A."/>
            <person name="Jones I.B."/>
            <person name="McGettigan J.A."/>
            <person name="Micheletti S.J."/>
            <person name="Nasrallah M.E."/>
            <person name="Ortiz D."/>
            <person name="Piller C.R."/>
            <person name="Privatt S.R."/>
            <person name="Schneider S.L."/>
            <person name="Sharp S."/>
            <person name="Smith T.C."/>
            <person name="Stanton J.D."/>
            <person name="Ullery H.E."/>
            <person name="Wilson R.J."/>
            <person name="Serrano M.G."/>
            <person name="Buck G."/>
            <person name="Lee V."/>
            <person name="Wang Y."/>
            <person name="Carvalho R."/>
            <person name="Voegtly L."/>
            <person name="Shi R."/>
            <person name="Duckworth R."/>
            <person name="Johnson A."/>
            <person name="Loviza R."/>
            <person name="Walstead R."/>
            <person name="Shah Z."/>
            <person name="Kiflezghi M."/>
            <person name="Wade K."/>
            <person name="Ball S.L."/>
            <person name="Bradley K.W."/>
            <person name="Asai D.J."/>
            <person name="Bowman C.A."/>
            <person name="Russell D.A."/>
            <person name="Pope W.H."/>
            <person name="Jacobs-Sera D."/>
            <person name="Hendrix R.W."/>
            <person name="Hatfull G.F."/>
        </authorList>
    </citation>
    <scope>NUCLEOTIDE SEQUENCE</scope>
</reference>
<dbReference type="FunFam" id="1.10.3730.10:FF:000001">
    <property type="entry name" value="Pyrroline-5-carboxylate reductase"/>
    <property type="match status" value="1"/>
</dbReference>
<feature type="non-terminal residue" evidence="16">
    <location>
        <position position="1"/>
    </location>
</feature>
<evidence type="ECO:0000256" key="12">
    <source>
        <dbReference type="ARBA" id="ARBA00052690"/>
    </source>
</evidence>
<feature type="compositionally biased region" description="Polar residues" evidence="13">
    <location>
        <begin position="1"/>
        <end position="19"/>
    </location>
</feature>
<dbReference type="EMBL" id="GDKF01002131">
    <property type="protein sequence ID" value="JAT76491.1"/>
    <property type="molecule type" value="Transcribed_RNA"/>
</dbReference>
<keyword evidence="8" id="KW-0641">Proline biosynthesis</keyword>
<dbReference type="Gene3D" id="1.10.3730.10">
    <property type="entry name" value="ProC C-terminal domain-like"/>
    <property type="match status" value="1"/>
</dbReference>
<dbReference type="InterPro" id="IPR028939">
    <property type="entry name" value="P5C_Rdtase_cat_N"/>
</dbReference>
<evidence type="ECO:0000256" key="2">
    <source>
        <dbReference type="ARBA" id="ARBA00005205"/>
    </source>
</evidence>
<evidence type="ECO:0000313" key="16">
    <source>
        <dbReference type="EMBL" id="JAT76491.1"/>
    </source>
</evidence>
<dbReference type="InterPro" id="IPR036291">
    <property type="entry name" value="NAD(P)-bd_dom_sf"/>
</dbReference>
<evidence type="ECO:0000256" key="1">
    <source>
        <dbReference type="ARBA" id="ARBA00004496"/>
    </source>
</evidence>
<evidence type="ECO:0000256" key="7">
    <source>
        <dbReference type="ARBA" id="ARBA00022605"/>
    </source>
</evidence>
<comment type="catalytic activity">
    <reaction evidence="12">
        <text>L-proline + NADP(+) = (S)-1-pyrroline-5-carboxylate + NADPH + 2 H(+)</text>
        <dbReference type="Rhea" id="RHEA:14109"/>
        <dbReference type="ChEBI" id="CHEBI:15378"/>
        <dbReference type="ChEBI" id="CHEBI:17388"/>
        <dbReference type="ChEBI" id="CHEBI:57783"/>
        <dbReference type="ChEBI" id="CHEBI:58349"/>
        <dbReference type="ChEBI" id="CHEBI:60039"/>
        <dbReference type="EC" id="1.5.1.2"/>
    </reaction>
</comment>
<dbReference type="GO" id="GO:0004735">
    <property type="term" value="F:pyrroline-5-carboxylate reductase activity"/>
    <property type="evidence" value="ECO:0007669"/>
    <property type="project" value="UniProtKB-EC"/>
</dbReference>
<evidence type="ECO:0000259" key="14">
    <source>
        <dbReference type="Pfam" id="PF03807"/>
    </source>
</evidence>
<dbReference type="GO" id="GO:0055129">
    <property type="term" value="P:L-proline biosynthetic process"/>
    <property type="evidence" value="ECO:0007669"/>
    <property type="project" value="TreeGrafter"/>
</dbReference>
<dbReference type="HAMAP" id="MF_01925">
    <property type="entry name" value="P5C_reductase"/>
    <property type="match status" value="1"/>
</dbReference>
<organism evidence="16">
    <name type="scientific">Auxenochlorella protothecoides</name>
    <name type="common">Green microalga</name>
    <name type="synonym">Chlorella protothecoides</name>
    <dbReference type="NCBI Taxonomy" id="3075"/>
    <lineage>
        <taxon>Eukaryota</taxon>
        <taxon>Viridiplantae</taxon>
        <taxon>Chlorophyta</taxon>
        <taxon>core chlorophytes</taxon>
        <taxon>Trebouxiophyceae</taxon>
        <taxon>Chlorellales</taxon>
        <taxon>Chlorellaceae</taxon>
        <taxon>Auxenochlorella</taxon>
    </lineage>
</organism>
<feature type="domain" description="Pyrroline-5-carboxylate reductase dimerisation" evidence="15">
    <location>
        <begin position="316"/>
        <end position="427"/>
    </location>
</feature>
<dbReference type="Pfam" id="PF03807">
    <property type="entry name" value="F420_oxidored"/>
    <property type="match status" value="1"/>
</dbReference>